<keyword evidence="1" id="KW-0472">Membrane</keyword>
<dbReference type="InterPro" id="IPR029044">
    <property type="entry name" value="Nucleotide-diphossugar_trans"/>
</dbReference>
<dbReference type="InterPro" id="IPR050834">
    <property type="entry name" value="Glycosyltransf_2"/>
</dbReference>
<accession>A0A2P4NQV8</accession>
<dbReference type="Gene3D" id="3.90.550.10">
    <property type="entry name" value="Spore Coat Polysaccharide Biosynthesis Protein SpsA, Chain A"/>
    <property type="match status" value="1"/>
</dbReference>
<dbReference type="PANTHER" id="PTHR43685:SF2">
    <property type="entry name" value="GLYCOSYLTRANSFERASE 2-LIKE DOMAIN-CONTAINING PROTEIN"/>
    <property type="match status" value="1"/>
</dbReference>
<dbReference type="OrthoDB" id="46222at2157"/>
<keyword evidence="1" id="KW-0812">Transmembrane</keyword>
<dbReference type="RefSeq" id="WP_084816400.1">
    <property type="nucleotide sequence ID" value="NZ_LOPW02000010.1"/>
</dbReference>
<dbReference type="GO" id="GO:0016740">
    <property type="term" value="F:transferase activity"/>
    <property type="evidence" value="ECO:0007669"/>
    <property type="project" value="UniProtKB-KW"/>
</dbReference>
<dbReference type="Proteomes" id="UP000053621">
    <property type="component" value="Unassembled WGS sequence"/>
</dbReference>
<sequence length="312" mass="35412">MADSNTERISIIIATKDRETDLKRCIDSISNQTTSPGEVIIVDDGNIESELIDSFNRELPNETNLIVTDSEGPPGLSVARNTGIRAASGEIVLTLDDDAEIGTDYLQRVQSWFREVEDPNFVGVAGFDDRLREVSEKERIIRKLLLLEEGGWKINKVGIQSRSVGIDRPTKADWMPGYNFAYRRDVIIDHLFPQYNGGREALEDIAVGWELSKEGKYCIIDPDLPVRHYDPPKQDSGYEIGVKHGQNRVRYFKKYGTTRHWPLFLWAMVGVLLLEVLAPLFTNRLYFHWTKAVGILVGVGKKIPKKVEEPIR</sequence>
<evidence type="ECO:0000256" key="1">
    <source>
        <dbReference type="SAM" id="Phobius"/>
    </source>
</evidence>
<evidence type="ECO:0000313" key="4">
    <source>
        <dbReference type="Proteomes" id="UP000053621"/>
    </source>
</evidence>
<proteinExistence type="predicted"/>
<protein>
    <submittedName>
        <fullName evidence="3">Glycosyltransferase family 2 protein</fullName>
    </submittedName>
</protein>
<dbReference type="Pfam" id="PF00535">
    <property type="entry name" value="Glycos_transf_2"/>
    <property type="match status" value="1"/>
</dbReference>
<organism evidence="3 4">
    <name type="scientific">Haloferax marisrubri</name>
    <dbReference type="NCBI Taxonomy" id="1544719"/>
    <lineage>
        <taxon>Archaea</taxon>
        <taxon>Methanobacteriati</taxon>
        <taxon>Methanobacteriota</taxon>
        <taxon>Stenosarchaea group</taxon>
        <taxon>Halobacteria</taxon>
        <taxon>Halobacteriales</taxon>
        <taxon>Haloferacaceae</taxon>
        <taxon>Haloferax</taxon>
    </lineage>
</organism>
<feature type="transmembrane region" description="Helical" evidence="1">
    <location>
        <begin position="263"/>
        <end position="281"/>
    </location>
</feature>
<evidence type="ECO:0000259" key="2">
    <source>
        <dbReference type="Pfam" id="PF00535"/>
    </source>
</evidence>
<dbReference type="PANTHER" id="PTHR43685">
    <property type="entry name" value="GLYCOSYLTRANSFERASE"/>
    <property type="match status" value="1"/>
</dbReference>
<reference evidence="3" key="1">
    <citation type="submission" date="2017-08" db="EMBL/GenBank/DDBJ databases">
        <title>Haloferax marisrubri sp. nov., isolated from the Discovery deep brine-seawater interface in the Red Sea.</title>
        <authorList>
            <person name="Zhang G."/>
            <person name="Stingl U."/>
        </authorList>
    </citation>
    <scope>NUCLEOTIDE SEQUENCE [LARGE SCALE GENOMIC DNA]</scope>
    <source>
        <strain evidence="3">SB3</strain>
    </source>
</reference>
<name>A0A2P4NQV8_9EURY</name>
<dbReference type="AlphaFoldDB" id="A0A2P4NQV8"/>
<dbReference type="SUPFAM" id="SSF53448">
    <property type="entry name" value="Nucleotide-diphospho-sugar transferases"/>
    <property type="match status" value="1"/>
</dbReference>
<comment type="caution">
    <text evidence="3">The sequence shown here is derived from an EMBL/GenBank/DDBJ whole genome shotgun (WGS) entry which is preliminary data.</text>
</comment>
<keyword evidence="1" id="KW-1133">Transmembrane helix</keyword>
<gene>
    <name evidence="3" type="ORF">AUR65_008930</name>
</gene>
<feature type="domain" description="Glycosyltransferase 2-like" evidence="2">
    <location>
        <begin position="10"/>
        <end position="134"/>
    </location>
</feature>
<evidence type="ECO:0000313" key="3">
    <source>
        <dbReference type="EMBL" id="POG55524.1"/>
    </source>
</evidence>
<dbReference type="EMBL" id="LOPW02000010">
    <property type="protein sequence ID" value="POG55524.1"/>
    <property type="molecule type" value="Genomic_DNA"/>
</dbReference>
<dbReference type="CDD" id="cd00761">
    <property type="entry name" value="Glyco_tranf_GTA_type"/>
    <property type="match status" value="1"/>
</dbReference>
<dbReference type="InterPro" id="IPR001173">
    <property type="entry name" value="Glyco_trans_2-like"/>
</dbReference>
<keyword evidence="4" id="KW-1185">Reference proteome</keyword>